<sequence length="99" mass="11369">MTASKGAQMFTALPRHVSISISIASDCQGQGYGAEAINWILDWVFEVAGLHRVAITSFAYNEPTCRLYERLGFVLEGRRREALWFRGRFHDMLLFLMLR</sequence>
<accession>A0ABQ8G0F6</accession>
<protein>
    <submittedName>
        <fullName evidence="2">Acyl-CoA N-acyltransferase</fullName>
    </submittedName>
</protein>
<evidence type="ECO:0000259" key="1">
    <source>
        <dbReference type="PROSITE" id="PS51186"/>
    </source>
</evidence>
<evidence type="ECO:0000313" key="2">
    <source>
        <dbReference type="EMBL" id="KAH7039102.1"/>
    </source>
</evidence>
<feature type="domain" description="N-acetyltransferase" evidence="1">
    <location>
        <begin position="1"/>
        <end position="99"/>
    </location>
</feature>
<dbReference type="Gene3D" id="3.40.630.30">
    <property type="match status" value="1"/>
</dbReference>
<dbReference type="EMBL" id="JAGTJR010000030">
    <property type="protein sequence ID" value="KAH7039102.1"/>
    <property type="molecule type" value="Genomic_DNA"/>
</dbReference>
<dbReference type="InterPro" id="IPR051908">
    <property type="entry name" value="Ribosomal_N-acetyltransferase"/>
</dbReference>
<dbReference type="PANTHER" id="PTHR43441">
    <property type="entry name" value="RIBOSOMAL-PROTEIN-SERINE ACETYLTRANSFERASE"/>
    <property type="match status" value="1"/>
</dbReference>
<dbReference type="Pfam" id="PF00583">
    <property type="entry name" value="Acetyltransf_1"/>
    <property type="match status" value="1"/>
</dbReference>
<proteinExistence type="predicted"/>
<evidence type="ECO:0000313" key="3">
    <source>
        <dbReference type="Proteomes" id="UP000774617"/>
    </source>
</evidence>
<dbReference type="Proteomes" id="UP000774617">
    <property type="component" value="Unassembled WGS sequence"/>
</dbReference>
<dbReference type="PANTHER" id="PTHR43441:SF11">
    <property type="entry name" value="RIBOSOMAL-PROTEIN-SERINE ACETYLTRANSFERASE"/>
    <property type="match status" value="1"/>
</dbReference>
<reference evidence="2 3" key="1">
    <citation type="journal article" date="2021" name="Nat. Commun.">
        <title>Genetic determinants of endophytism in the Arabidopsis root mycobiome.</title>
        <authorList>
            <person name="Mesny F."/>
            <person name="Miyauchi S."/>
            <person name="Thiergart T."/>
            <person name="Pickel B."/>
            <person name="Atanasova L."/>
            <person name="Karlsson M."/>
            <person name="Huettel B."/>
            <person name="Barry K.W."/>
            <person name="Haridas S."/>
            <person name="Chen C."/>
            <person name="Bauer D."/>
            <person name="Andreopoulos W."/>
            <person name="Pangilinan J."/>
            <person name="LaButti K."/>
            <person name="Riley R."/>
            <person name="Lipzen A."/>
            <person name="Clum A."/>
            <person name="Drula E."/>
            <person name="Henrissat B."/>
            <person name="Kohler A."/>
            <person name="Grigoriev I.V."/>
            <person name="Martin F.M."/>
            <person name="Hacquard S."/>
        </authorList>
    </citation>
    <scope>NUCLEOTIDE SEQUENCE [LARGE SCALE GENOMIC DNA]</scope>
    <source>
        <strain evidence="2 3">MPI-SDFR-AT-0080</strain>
    </source>
</reference>
<keyword evidence="3" id="KW-1185">Reference proteome</keyword>
<name>A0ABQ8G0F6_9PEZI</name>
<dbReference type="InterPro" id="IPR016181">
    <property type="entry name" value="Acyl_CoA_acyltransferase"/>
</dbReference>
<dbReference type="PROSITE" id="PS51186">
    <property type="entry name" value="GNAT"/>
    <property type="match status" value="1"/>
</dbReference>
<gene>
    <name evidence="2" type="ORF">B0J12DRAFT_743827</name>
</gene>
<organism evidence="2 3">
    <name type="scientific">Macrophomina phaseolina</name>
    <dbReference type="NCBI Taxonomy" id="35725"/>
    <lineage>
        <taxon>Eukaryota</taxon>
        <taxon>Fungi</taxon>
        <taxon>Dikarya</taxon>
        <taxon>Ascomycota</taxon>
        <taxon>Pezizomycotina</taxon>
        <taxon>Dothideomycetes</taxon>
        <taxon>Dothideomycetes incertae sedis</taxon>
        <taxon>Botryosphaeriales</taxon>
        <taxon>Botryosphaeriaceae</taxon>
        <taxon>Macrophomina</taxon>
    </lineage>
</organism>
<dbReference type="InterPro" id="IPR000182">
    <property type="entry name" value="GNAT_dom"/>
</dbReference>
<dbReference type="SUPFAM" id="SSF55729">
    <property type="entry name" value="Acyl-CoA N-acyltransferases (Nat)"/>
    <property type="match status" value="1"/>
</dbReference>
<comment type="caution">
    <text evidence="2">The sequence shown here is derived from an EMBL/GenBank/DDBJ whole genome shotgun (WGS) entry which is preliminary data.</text>
</comment>